<dbReference type="InterPro" id="IPR009875">
    <property type="entry name" value="PilZ_domain"/>
</dbReference>
<dbReference type="Proteomes" id="UP000295361">
    <property type="component" value="Unassembled WGS sequence"/>
</dbReference>
<sequence length="445" mass="50719">MKKSLRSHLRKFLHQTTRRAFAVLPRTLRFAVFRAMVDCDPAPDSRLQLKIADTKQELEACFRILHDAYVSSGFMKPDPSGMRVTMYHALPTTTTLCAKFDGEVVGTISIIREGVFGFPLQSVFDLSQVRAKEGNIAEISALAVHPDFRKTGGAILFPLMKFMYEYCTEFFDTRHLVIAVNPNRIEMYESLLFFERLQENTVNNYDFANGAPAVGATLDLHSAAGLFKSVYGRRREKKNLYKYFVETRLPNIKKPIRKYFTTNDPVMSVDVLDHFFNQVHSGFESLDFRKKLLLKSIYNLPDYQKVLPDIPDELELHHPLRQHQRYSIKCPGGIEFTSGDGPVRYELTVIEVSMSGFQAECRAELPLTQSGVALIELGEDERSKVRATVVRHKRAEFTHFYGFRLDDSDLTWARCVKALEEGQIHSDLGGLDEVTDHMASSIAAR</sequence>
<evidence type="ECO:0000259" key="1">
    <source>
        <dbReference type="Pfam" id="PF07238"/>
    </source>
</evidence>
<dbReference type="OrthoDB" id="7056823at2"/>
<dbReference type="Gene3D" id="3.40.630.30">
    <property type="match status" value="1"/>
</dbReference>
<dbReference type="AlphaFoldDB" id="A0A4R6QTA0"/>
<evidence type="ECO:0000313" key="4">
    <source>
        <dbReference type="Proteomes" id="UP000295361"/>
    </source>
</evidence>
<proteinExistence type="predicted"/>
<evidence type="ECO:0000313" key="3">
    <source>
        <dbReference type="EMBL" id="TDP74591.1"/>
    </source>
</evidence>
<dbReference type="SUPFAM" id="SSF55729">
    <property type="entry name" value="Acyl-CoA N-acyltransferases (Nat)"/>
    <property type="match status" value="1"/>
</dbReference>
<dbReference type="GO" id="GO:0035438">
    <property type="term" value="F:cyclic-di-GMP binding"/>
    <property type="evidence" value="ECO:0007669"/>
    <property type="project" value="InterPro"/>
</dbReference>
<feature type="domain" description="N-acyl amino acid synthase FeeM catalytic core" evidence="2">
    <location>
        <begin position="60"/>
        <end position="219"/>
    </location>
</feature>
<dbReference type="InterPro" id="IPR016181">
    <property type="entry name" value="Acyl_CoA_acyltransferase"/>
</dbReference>
<reference evidence="3 4" key="1">
    <citation type="submission" date="2019-03" db="EMBL/GenBank/DDBJ databases">
        <title>Genomic Encyclopedia of Type Strains, Phase IV (KMG-IV): sequencing the most valuable type-strain genomes for metagenomic binning, comparative biology and taxonomic classification.</title>
        <authorList>
            <person name="Goeker M."/>
        </authorList>
    </citation>
    <scope>NUCLEOTIDE SEQUENCE [LARGE SCALE GENOMIC DNA]</scope>
    <source>
        <strain evidence="3 4">DSM 16998</strain>
    </source>
</reference>
<dbReference type="InterPro" id="IPR054597">
    <property type="entry name" value="FeeM_cat"/>
</dbReference>
<dbReference type="Pfam" id="PF21926">
    <property type="entry name" value="FeeM"/>
    <property type="match status" value="1"/>
</dbReference>
<accession>A0A4R6QTA0</accession>
<dbReference type="EMBL" id="SNXS01000001">
    <property type="protein sequence ID" value="TDP74591.1"/>
    <property type="molecule type" value="Genomic_DNA"/>
</dbReference>
<keyword evidence="4" id="KW-1185">Reference proteome</keyword>
<organism evidence="3 4">
    <name type="scientific">Roseateles toxinivorans</name>
    <dbReference type="NCBI Taxonomy" id="270368"/>
    <lineage>
        <taxon>Bacteria</taxon>
        <taxon>Pseudomonadati</taxon>
        <taxon>Pseudomonadota</taxon>
        <taxon>Betaproteobacteria</taxon>
        <taxon>Burkholderiales</taxon>
        <taxon>Sphaerotilaceae</taxon>
        <taxon>Roseateles</taxon>
    </lineage>
</organism>
<dbReference type="InParanoid" id="A0A4R6QTA0"/>
<dbReference type="Pfam" id="PF07238">
    <property type="entry name" value="PilZ"/>
    <property type="match status" value="1"/>
</dbReference>
<comment type="caution">
    <text evidence="3">The sequence shown here is derived from an EMBL/GenBank/DDBJ whole genome shotgun (WGS) entry which is preliminary data.</text>
</comment>
<name>A0A4R6QTA0_9BURK</name>
<dbReference type="Gene3D" id="2.40.10.220">
    <property type="entry name" value="predicted glycosyltransferase like domains"/>
    <property type="match status" value="1"/>
</dbReference>
<evidence type="ECO:0000259" key="2">
    <source>
        <dbReference type="Pfam" id="PF21926"/>
    </source>
</evidence>
<gene>
    <name evidence="3" type="ORF">DES47_101654</name>
</gene>
<dbReference type="CDD" id="cd04301">
    <property type="entry name" value="NAT_SF"/>
    <property type="match status" value="1"/>
</dbReference>
<feature type="domain" description="PilZ" evidence="1">
    <location>
        <begin position="320"/>
        <end position="409"/>
    </location>
</feature>
<protein>
    <submittedName>
        <fullName evidence="3">PilZ domain-containing protein</fullName>
    </submittedName>
</protein>
<dbReference type="RefSeq" id="WP_133699206.1">
    <property type="nucleotide sequence ID" value="NZ_SNXS01000001.1"/>
</dbReference>